<dbReference type="SUPFAM" id="SSF50447">
    <property type="entry name" value="Translation proteins"/>
    <property type="match status" value="1"/>
</dbReference>
<dbReference type="GO" id="GO:0006364">
    <property type="term" value="P:rRNA processing"/>
    <property type="evidence" value="ECO:0007669"/>
    <property type="project" value="UniProtKB-KW"/>
</dbReference>
<evidence type="ECO:0000256" key="6">
    <source>
        <dbReference type="ARBA" id="ARBA00022553"/>
    </source>
</evidence>
<evidence type="ECO:0000256" key="3">
    <source>
        <dbReference type="ARBA" id="ARBA00021438"/>
    </source>
</evidence>
<dbReference type="GO" id="GO:0000493">
    <property type="term" value="P:box H/ACA snoRNP assembly"/>
    <property type="evidence" value="ECO:0007669"/>
    <property type="project" value="InterPro"/>
</dbReference>
<dbReference type="OMA" id="KFRSETN"/>
<evidence type="ECO:0000256" key="1">
    <source>
        <dbReference type="ARBA" id="ARBA00004123"/>
    </source>
</evidence>
<evidence type="ECO:0000256" key="2">
    <source>
        <dbReference type="ARBA" id="ARBA00009801"/>
    </source>
</evidence>
<evidence type="ECO:0000256" key="9">
    <source>
        <dbReference type="SAM" id="MobiDB-lite"/>
    </source>
</evidence>
<evidence type="ECO:0000313" key="10">
    <source>
        <dbReference type="Proteomes" id="UP000095281"/>
    </source>
</evidence>
<dbReference type="WBParaSite" id="MhA1_Contig109.frz3.gene11">
    <property type="protein sequence ID" value="MhA1_Contig109.frz3.gene11"/>
    <property type="gene ID" value="MhA1_Contig109.frz3.gene11"/>
</dbReference>
<evidence type="ECO:0000256" key="5">
    <source>
        <dbReference type="ARBA" id="ARBA00022552"/>
    </source>
</evidence>
<keyword evidence="7" id="KW-0694">RNA-binding</keyword>
<organism evidence="10 11">
    <name type="scientific">Meloidogyne hapla</name>
    <name type="common">Root-knot nematode worm</name>
    <dbReference type="NCBI Taxonomy" id="6305"/>
    <lineage>
        <taxon>Eukaryota</taxon>
        <taxon>Metazoa</taxon>
        <taxon>Ecdysozoa</taxon>
        <taxon>Nematoda</taxon>
        <taxon>Chromadorea</taxon>
        <taxon>Rhabditida</taxon>
        <taxon>Tylenchina</taxon>
        <taxon>Tylenchomorpha</taxon>
        <taxon>Tylenchoidea</taxon>
        <taxon>Meloidogynidae</taxon>
        <taxon>Meloidogyninae</taxon>
        <taxon>Meloidogyne</taxon>
    </lineage>
</organism>
<dbReference type="Gene3D" id="2.40.10.230">
    <property type="entry name" value="Probable tRNA pseudouridine synthase domain"/>
    <property type="match status" value="1"/>
</dbReference>
<keyword evidence="5" id="KW-0698">rRNA processing</keyword>
<dbReference type="GO" id="GO:0003723">
    <property type="term" value="F:RNA binding"/>
    <property type="evidence" value="ECO:0007669"/>
    <property type="project" value="UniProtKB-KW"/>
</dbReference>
<keyword evidence="4" id="KW-0690">Ribosome biogenesis</keyword>
<comment type="subcellular location">
    <subcellularLocation>
        <location evidence="1">Nucleus</location>
    </subcellularLocation>
</comment>
<evidence type="ECO:0000313" key="11">
    <source>
        <dbReference type="WBParaSite" id="MhA1_Contig109.frz3.gene11"/>
    </source>
</evidence>
<feature type="compositionally biased region" description="Pro residues" evidence="9">
    <location>
        <begin position="329"/>
        <end position="346"/>
    </location>
</feature>
<dbReference type="GO" id="GO:0005732">
    <property type="term" value="C:sno(s)RNA-containing ribonucleoprotein complex"/>
    <property type="evidence" value="ECO:0007669"/>
    <property type="project" value="InterPro"/>
</dbReference>
<dbReference type="PANTHER" id="PTHR31633">
    <property type="entry name" value="H/ACA RIBONUCLEOPROTEIN COMPLEX NON-CORE SUBUNIT NAF1"/>
    <property type="match status" value="1"/>
</dbReference>
<dbReference type="InterPro" id="IPR040309">
    <property type="entry name" value="Naf1"/>
</dbReference>
<feature type="region of interest" description="Disordered" evidence="9">
    <location>
        <begin position="201"/>
        <end position="246"/>
    </location>
</feature>
<keyword evidence="10" id="KW-1185">Reference proteome</keyword>
<reference evidence="11" key="1">
    <citation type="submission" date="2016-11" db="UniProtKB">
        <authorList>
            <consortium name="WormBaseParasite"/>
        </authorList>
    </citation>
    <scope>IDENTIFICATION</scope>
</reference>
<dbReference type="GO" id="GO:0005634">
    <property type="term" value="C:nucleus"/>
    <property type="evidence" value="ECO:0007669"/>
    <property type="project" value="UniProtKB-SubCell"/>
</dbReference>
<evidence type="ECO:0000256" key="8">
    <source>
        <dbReference type="ARBA" id="ARBA00023242"/>
    </source>
</evidence>
<dbReference type="InterPro" id="IPR007504">
    <property type="entry name" value="H/ACA_rnp_Gar1/Naf1"/>
</dbReference>
<proteinExistence type="inferred from homology"/>
<dbReference type="PANTHER" id="PTHR31633:SF1">
    <property type="entry name" value="H_ACA RIBONUCLEOPROTEIN COMPLEX NON-CORE SUBUNIT NAF1"/>
    <property type="match status" value="1"/>
</dbReference>
<accession>A0A1I8AZE4</accession>
<dbReference type="AlphaFoldDB" id="A0A1I8AZE4"/>
<evidence type="ECO:0000256" key="4">
    <source>
        <dbReference type="ARBA" id="ARBA00022517"/>
    </source>
</evidence>
<dbReference type="GO" id="GO:0001522">
    <property type="term" value="P:pseudouridine synthesis"/>
    <property type="evidence" value="ECO:0007669"/>
    <property type="project" value="InterPro"/>
</dbReference>
<comment type="similarity">
    <text evidence="2">Belongs to the NAF1 family.</text>
</comment>
<evidence type="ECO:0000256" key="7">
    <source>
        <dbReference type="ARBA" id="ARBA00022884"/>
    </source>
</evidence>
<feature type="region of interest" description="Disordered" evidence="9">
    <location>
        <begin position="329"/>
        <end position="362"/>
    </location>
</feature>
<sequence length="362" mass="41865">MDTSDTSEEELSYDVVEEIVEELIDKICLEERRQKHQTRSKDSGSKKMKTNQDKSFDPEYYSLPPIEKLCISVKEHAKMERFGVVESQIDFIVKIKPFGTAPHLGYDTVLFDSERNPLGEIFEVFGTVTKTMYAVRFNSPEEAADKMPVGKELFYAVDENITKTVFPNELAKLKNWERIERQDESGSDEVFSDDEAEKQYLAKKRQKNRERTSSQNTVNGCSAKKKTRNSIRGANNPFSPHHRQWGQNRIYPTNQHVPYQQQPASPFYGQQPYQRSPYPNYMSPYNSQQFFGQPSYSQYYYNSYNQPPPSPRFSMPFYASPSYLNAPRPPHSIPYQFQPPPPPPSNKPISQDIILLGDSENT</sequence>
<keyword evidence="8" id="KW-0539">Nucleus</keyword>
<dbReference type="Pfam" id="PF04410">
    <property type="entry name" value="Gar1"/>
    <property type="match status" value="1"/>
</dbReference>
<protein>
    <recommendedName>
        <fullName evidence="3">H/ACA ribonucleoprotein complex non-core subunit NAF1</fullName>
    </recommendedName>
</protein>
<keyword evidence="6" id="KW-0597">Phosphoprotein</keyword>
<feature type="region of interest" description="Disordered" evidence="9">
    <location>
        <begin position="33"/>
        <end position="56"/>
    </location>
</feature>
<name>A0A1I8AZE4_MELHA</name>
<dbReference type="InterPro" id="IPR009000">
    <property type="entry name" value="Transl_B-barrel_sf"/>
</dbReference>
<dbReference type="Proteomes" id="UP000095281">
    <property type="component" value="Unplaced"/>
</dbReference>
<dbReference type="InterPro" id="IPR038664">
    <property type="entry name" value="Gar1/Naf1_Cbf5-bd_sf"/>
</dbReference>